<evidence type="ECO:0000313" key="1">
    <source>
        <dbReference type="EMBL" id="CBY00754.1"/>
    </source>
</evidence>
<organism evidence="2">
    <name type="scientific">Leptosphaeria maculans (strain JN3 / isolate v23.1.3 / race Av1-4-5-6-7-8)</name>
    <name type="common">Blackleg fungus</name>
    <name type="synonym">Phoma lingam</name>
    <dbReference type="NCBI Taxonomy" id="985895"/>
    <lineage>
        <taxon>Eukaryota</taxon>
        <taxon>Fungi</taxon>
        <taxon>Dikarya</taxon>
        <taxon>Ascomycota</taxon>
        <taxon>Pezizomycotina</taxon>
        <taxon>Dothideomycetes</taxon>
        <taxon>Pleosporomycetidae</taxon>
        <taxon>Pleosporales</taxon>
        <taxon>Pleosporineae</taxon>
        <taxon>Leptosphaeriaceae</taxon>
        <taxon>Plenodomus</taxon>
        <taxon>Plenodomus lingam/Leptosphaeria maculans species complex</taxon>
    </lineage>
</organism>
<dbReference type="EMBL" id="FP929138">
    <property type="protein sequence ID" value="CBY00754.1"/>
    <property type="molecule type" value="Genomic_DNA"/>
</dbReference>
<accession>E5AAR3</accession>
<sequence>MYPTKLSSCVIVHFSPGRPTAIVHVGKNSLTQRSPANRHHYFDIEYRGKGTKPLVHSTIISPTYKTFAALGPRTNEPSLEPAAHARGAAELEPELLQTSRYNSPAVLDWRFATPGALDLKCLLRQPSTLPTRPSIDVHEAGSFKANTVALTKMEVCCEGFENPGIHSTSIIVEQSGMRFLEIERWCSCVVPTAYLVWASCMSVTAGSSELDSEDCLGVRRDARFVLAGETG</sequence>
<keyword evidence="2" id="KW-1185">Reference proteome</keyword>
<reference evidence="2" key="1">
    <citation type="journal article" date="2011" name="Nat. Commun.">
        <title>Effector diversification within compartments of the Leptosphaeria maculans genome affected by Repeat-Induced Point mutations.</title>
        <authorList>
            <person name="Rouxel T."/>
            <person name="Grandaubert J."/>
            <person name="Hane J.K."/>
            <person name="Hoede C."/>
            <person name="van de Wouw A.P."/>
            <person name="Couloux A."/>
            <person name="Dominguez V."/>
            <person name="Anthouard V."/>
            <person name="Bally P."/>
            <person name="Bourras S."/>
            <person name="Cozijnsen A.J."/>
            <person name="Ciuffetti L.M."/>
            <person name="Degrave A."/>
            <person name="Dilmaghani A."/>
            <person name="Duret L."/>
            <person name="Fudal I."/>
            <person name="Goodwin S.B."/>
            <person name="Gout L."/>
            <person name="Glaser N."/>
            <person name="Linglin J."/>
            <person name="Kema G.H.J."/>
            <person name="Lapalu N."/>
            <person name="Lawrence C.B."/>
            <person name="May K."/>
            <person name="Meyer M."/>
            <person name="Ollivier B."/>
            <person name="Poulain J."/>
            <person name="Schoch C.L."/>
            <person name="Simon A."/>
            <person name="Spatafora J.W."/>
            <person name="Stachowiak A."/>
            <person name="Turgeon B.G."/>
            <person name="Tyler B.M."/>
            <person name="Vincent D."/>
            <person name="Weissenbach J."/>
            <person name="Amselem J."/>
            <person name="Quesneville H."/>
            <person name="Oliver R.P."/>
            <person name="Wincker P."/>
            <person name="Balesdent M.-H."/>
            <person name="Howlett B.J."/>
        </authorList>
    </citation>
    <scope>NUCLEOTIDE SEQUENCE [LARGE SCALE GENOMIC DNA]</scope>
    <source>
        <strain evidence="2">JN3 / isolate v23.1.3 / race Av1-4-5-6-7-8</strain>
    </source>
</reference>
<dbReference type="AlphaFoldDB" id="E5AAR3"/>
<protein>
    <submittedName>
        <fullName evidence="1">Predicted protein</fullName>
    </submittedName>
</protein>
<dbReference type="HOGENOM" id="CLU_1200015_0_0_1"/>
<name>E5AAR3_LEPMJ</name>
<dbReference type="VEuPathDB" id="FungiDB:LEMA_P018840.1"/>
<proteinExistence type="predicted"/>
<gene>
    <name evidence="1" type="ORF">LEMA_P018840.1</name>
</gene>
<dbReference type="InParanoid" id="E5AAR3"/>
<dbReference type="OrthoDB" id="10630152at2759"/>
<evidence type="ECO:0000313" key="2">
    <source>
        <dbReference type="Proteomes" id="UP000002668"/>
    </source>
</evidence>
<dbReference type="Proteomes" id="UP000002668">
    <property type="component" value="Genome"/>
</dbReference>